<dbReference type="EMBL" id="FTMN01000001">
    <property type="protein sequence ID" value="SIP98202.1"/>
    <property type="molecule type" value="Genomic_DNA"/>
</dbReference>
<dbReference type="GO" id="GO:0001046">
    <property type="term" value="F:core promoter sequence-specific DNA binding"/>
    <property type="evidence" value="ECO:0007669"/>
    <property type="project" value="TreeGrafter"/>
</dbReference>
<keyword evidence="2" id="KW-1185">Reference proteome</keyword>
<dbReference type="GO" id="GO:0006355">
    <property type="term" value="P:regulation of DNA-templated transcription"/>
    <property type="evidence" value="ECO:0007669"/>
    <property type="project" value="InterPro"/>
</dbReference>
<dbReference type="AlphaFoldDB" id="A0A1N6P230"/>
<dbReference type="PANTHER" id="PTHR40455:SF1">
    <property type="entry name" value="ANTITOXIN HIGA"/>
    <property type="match status" value="1"/>
</dbReference>
<dbReference type="PANTHER" id="PTHR40455">
    <property type="entry name" value="ANTITOXIN HIGA"/>
    <property type="match status" value="1"/>
</dbReference>
<name>A0A1N6P230_9GAMM</name>
<protein>
    <submittedName>
        <fullName evidence="1">HTH-type transcriptional regulator / antitoxin HigA</fullName>
    </submittedName>
</protein>
<organism evidence="1 2">
    <name type="scientific">Marinobacterium stanieri</name>
    <dbReference type="NCBI Taxonomy" id="49186"/>
    <lineage>
        <taxon>Bacteria</taxon>
        <taxon>Pseudomonadati</taxon>
        <taxon>Pseudomonadota</taxon>
        <taxon>Gammaproteobacteria</taxon>
        <taxon>Oceanospirillales</taxon>
        <taxon>Oceanospirillaceae</taxon>
        <taxon>Marinobacterium</taxon>
    </lineage>
</organism>
<sequence length="123" mass="14260">MNIKPIKTEADYEDALERIGELMSAQPDTPEGDELDVLTTLVEHYEARHYPIDTPNPIEVIRFRMEQYGLKDKDLVPFIGRSGRVSEVLNYQRKLTLPMIRKLHAGLHIPTESLVQDYELRQV</sequence>
<proteinExistence type="predicted"/>
<dbReference type="RefSeq" id="WP_076460861.1">
    <property type="nucleotide sequence ID" value="NZ_FTMN01000001.1"/>
</dbReference>
<dbReference type="Proteomes" id="UP000186895">
    <property type="component" value="Unassembled WGS sequence"/>
</dbReference>
<gene>
    <name evidence="1" type="ORF">SAMN05421647_101713</name>
</gene>
<accession>A0A1N6P230</accession>
<dbReference type="InterPro" id="IPR039060">
    <property type="entry name" value="Antitox_HigA"/>
</dbReference>
<dbReference type="STRING" id="49186.SAMN05421647_101713"/>
<evidence type="ECO:0000313" key="1">
    <source>
        <dbReference type="EMBL" id="SIP98202.1"/>
    </source>
</evidence>
<reference evidence="2" key="1">
    <citation type="submission" date="2017-01" db="EMBL/GenBank/DDBJ databases">
        <authorList>
            <person name="Varghese N."/>
            <person name="Submissions S."/>
        </authorList>
    </citation>
    <scope>NUCLEOTIDE SEQUENCE [LARGE SCALE GENOMIC DNA]</scope>
    <source>
        <strain evidence="2">DSM 7027</strain>
    </source>
</reference>
<evidence type="ECO:0000313" key="2">
    <source>
        <dbReference type="Proteomes" id="UP000186895"/>
    </source>
</evidence>